<dbReference type="OrthoDB" id="10068969at2759"/>
<protein>
    <submittedName>
        <fullName evidence="1">Uncharacterized protein</fullName>
    </submittedName>
</protein>
<comment type="caution">
    <text evidence="1">The sequence shown here is derived from an EMBL/GenBank/DDBJ whole genome shotgun (WGS) entry which is preliminary data.</text>
</comment>
<dbReference type="PANTHER" id="PTHR47331:SF7">
    <property type="match status" value="1"/>
</dbReference>
<dbReference type="PANTHER" id="PTHR47331">
    <property type="entry name" value="PHD-TYPE DOMAIN-CONTAINING PROTEIN"/>
    <property type="match status" value="1"/>
</dbReference>
<gene>
    <name evidence="1" type="ORF">HOLleu_15312</name>
</gene>
<proteinExistence type="predicted"/>
<reference evidence="1" key="1">
    <citation type="submission" date="2021-10" db="EMBL/GenBank/DDBJ databases">
        <title>Tropical sea cucumber genome reveals ecological adaptation and Cuvierian tubules defense mechanism.</title>
        <authorList>
            <person name="Chen T."/>
        </authorList>
    </citation>
    <scope>NUCLEOTIDE SEQUENCE</scope>
    <source>
        <strain evidence="1">Nanhai2018</strain>
        <tissue evidence="1">Muscle</tissue>
    </source>
</reference>
<evidence type="ECO:0000313" key="2">
    <source>
        <dbReference type="Proteomes" id="UP001152320"/>
    </source>
</evidence>
<sequence>MLKRDLVANGLTKSDDNPVDFRTWKTTFKTVPTDLCLSELEEVDHLVKWLGSNSSKAMMRLRAVYSHDHKAGLKALWERLDKEYGAPELIENILLNKLENFT</sequence>
<keyword evidence="2" id="KW-1185">Reference proteome</keyword>
<dbReference type="Proteomes" id="UP001152320">
    <property type="component" value="Chromosome 6"/>
</dbReference>
<dbReference type="EMBL" id="JAIZAY010000006">
    <property type="protein sequence ID" value="KAJ8040879.1"/>
    <property type="molecule type" value="Genomic_DNA"/>
</dbReference>
<name>A0A9Q1CAA2_HOLLE</name>
<organism evidence="1 2">
    <name type="scientific">Holothuria leucospilota</name>
    <name type="common">Black long sea cucumber</name>
    <name type="synonym">Mertensiothuria leucospilota</name>
    <dbReference type="NCBI Taxonomy" id="206669"/>
    <lineage>
        <taxon>Eukaryota</taxon>
        <taxon>Metazoa</taxon>
        <taxon>Echinodermata</taxon>
        <taxon>Eleutherozoa</taxon>
        <taxon>Echinozoa</taxon>
        <taxon>Holothuroidea</taxon>
        <taxon>Aspidochirotacea</taxon>
        <taxon>Aspidochirotida</taxon>
        <taxon>Holothuriidae</taxon>
        <taxon>Holothuria</taxon>
    </lineage>
</organism>
<accession>A0A9Q1CAA2</accession>
<dbReference type="AlphaFoldDB" id="A0A9Q1CAA2"/>
<evidence type="ECO:0000313" key="1">
    <source>
        <dbReference type="EMBL" id="KAJ8040879.1"/>
    </source>
</evidence>